<feature type="transmembrane region" description="Helical" evidence="1">
    <location>
        <begin position="72"/>
        <end position="93"/>
    </location>
</feature>
<keyword evidence="1" id="KW-0472">Membrane</keyword>
<dbReference type="Proteomes" id="UP000236319">
    <property type="component" value="Unassembled WGS sequence"/>
</dbReference>
<organism evidence="2 3">
    <name type="scientific">Babesia ovata</name>
    <dbReference type="NCBI Taxonomy" id="189622"/>
    <lineage>
        <taxon>Eukaryota</taxon>
        <taxon>Sar</taxon>
        <taxon>Alveolata</taxon>
        <taxon>Apicomplexa</taxon>
        <taxon>Aconoidasida</taxon>
        <taxon>Piroplasmida</taxon>
        <taxon>Babesiidae</taxon>
        <taxon>Babesia</taxon>
    </lineage>
</organism>
<feature type="transmembrane region" description="Helical" evidence="1">
    <location>
        <begin position="395"/>
        <end position="416"/>
    </location>
</feature>
<feature type="transmembrane region" description="Helical" evidence="1">
    <location>
        <begin position="256"/>
        <end position="278"/>
    </location>
</feature>
<protein>
    <submittedName>
        <fullName evidence="2">Nucleoside transporter</fullName>
    </submittedName>
</protein>
<gene>
    <name evidence="2" type="ORF">BOVATA_040130</name>
</gene>
<dbReference type="VEuPathDB" id="PiroplasmaDB:BOVATA_040130"/>
<reference evidence="2 3" key="1">
    <citation type="journal article" date="2017" name="BMC Genomics">
        <title>Whole-genome assembly of Babesia ovata and comparative genomics between closely related pathogens.</title>
        <authorList>
            <person name="Yamagishi J."/>
            <person name="Asada M."/>
            <person name="Hakimi H."/>
            <person name="Tanaka T.Q."/>
            <person name="Sugimoto C."/>
            <person name="Kawazu S."/>
        </authorList>
    </citation>
    <scope>NUCLEOTIDE SEQUENCE [LARGE SCALE GENOMIC DNA]</scope>
    <source>
        <strain evidence="2 3">Miyake</strain>
    </source>
</reference>
<comment type="caution">
    <text evidence="2">The sequence shown here is derived from an EMBL/GenBank/DDBJ whole genome shotgun (WGS) entry which is preliminary data.</text>
</comment>
<name>A0A2H6KHQ5_9APIC</name>
<feature type="transmembrane region" description="Helical" evidence="1">
    <location>
        <begin position="348"/>
        <end position="368"/>
    </location>
</feature>
<feature type="transmembrane region" description="Helical" evidence="1">
    <location>
        <begin position="322"/>
        <end position="343"/>
    </location>
</feature>
<sequence length="454" mass="48514">MDDTVATVDMSSGENFVEKHASNESPKEKLSRGMLAYSMISCICQGFCVLLCVHSSFMLAGMASDAFGVSNFAGMVVYLLEGASCLFNIIVFWCNAVKPWLPVVVSFAQALASIAQIIVLQMCEGDTGKYAYLAVVGVFGLIFGCNGISSFALAAFGPVNNLGPFTFGYALGGVLPFVFSTILRTTVYTGTDAASVKGMMSWMLGFLAVMSTVSATNMVIYLTREPIKRHYEQIKLDGISTVKCTFRSAIKGLRHAWRIVLIECISYTTLLGFYPGIIPSAMKMEVGRRVMLIGIFQISETFGRGTAVFIDNKWLPCNNLNRIIGLVISNIGTAGFLVLCTIYHDNAFLGNIVVITIGVITFGAVGGYCNSFSDKSIEGELPPELEREVRVSTTTVFRIIVSFLCTLGGFLSTLLVKAFPDHTEALKAAAAAAAAKAGEAGADVAAKAAAGLSH</sequence>
<proteinExistence type="predicted"/>
<dbReference type="OrthoDB" id="365025at2759"/>
<accession>A0A2H6KHQ5</accession>
<feature type="transmembrane region" description="Helical" evidence="1">
    <location>
        <begin position="167"/>
        <end position="187"/>
    </location>
</feature>
<dbReference type="AlphaFoldDB" id="A0A2H6KHQ5"/>
<feature type="transmembrane region" description="Helical" evidence="1">
    <location>
        <begin position="132"/>
        <end position="155"/>
    </location>
</feature>
<feature type="transmembrane region" description="Helical" evidence="1">
    <location>
        <begin position="35"/>
        <end position="60"/>
    </location>
</feature>
<keyword evidence="1" id="KW-0812">Transmembrane</keyword>
<feature type="transmembrane region" description="Helical" evidence="1">
    <location>
        <begin position="199"/>
        <end position="222"/>
    </location>
</feature>
<dbReference type="GeneID" id="39876290"/>
<keyword evidence="3" id="KW-1185">Reference proteome</keyword>
<dbReference type="RefSeq" id="XP_028868763.1">
    <property type="nucleotide sequence ID" value="XM_029012930.1"/>
</dbReference>
<evidence type="ECO:0000313" key="3">
    <source>
        <dbReference type="Proteomes" id="UP000236319"/>
    </source>
</evidence>
<evidence type="ECO:0000313" key="2">
    <source>
        <dbReference type="EMBL" id="GBE62520.1"/>
    </source>
</evidence>
<dbReference type="EMBL" id="BDSA01000005">
    <property type="protein sequence ID" value="GBE62520.1"/>
    <property type="molecule type" value="Genomic_DNA"/>
</dbReference>
<keyword evidence="1" id="KW-1133">Transmembrane helix</keyword>
<evidence type="ECO:0000256" key="1">
    <source>
        <dbReference type="SAM" id="Phobius"/>
    </source>
</evidence>
<feature type="transmembrane region" description="Helical" evidence="1">
    <location>
        <begin position="99"/>
        <end position="120"/>
    </location>
</feature>